<organism evidence="2 4">
    <name type="scientific">Araneus ventricosus</name>
    <name type="common">Orbweaver spider</name>
    <name type="synonym">Epeira ventricosa</name>
    <dbReference type="NCBI Taxonomy" id="182803"/>
    <lineage>
        <taxon>Eukaryota</taxon>
        <taxon>Metazoa</taxon>
        <taxon>Ecdysozoa</taxon>
        <taxon>Arthropoda</taxon>
        <taxon>Chelicerata</taxon>
        <taxon>Arachnida</taxon>
        <taxon>Araneae</taxon>
        <taxon>Araneomorphae</taxon>
        <taxon>Entelegynae</taxon>
        <taxon>Araneoidea</taxon>
        <taxon>Araneidae</taxon>
        <taxon>Araneus</taxon>
    </lineage>
</organism>
<dbReference type="Proteomes" id="UP000499080">
    <property type="component" value="Unassembled WGS sequence"/>
</dbReference>
<sequence>MQFSVSKHRNNFHISCNQRIAAGQGIGIAKEQTFKTILLTARNSNKTRCESSDDDVDDDDDDVVDDDDVDDDDVDDDDVDDILNK</sequence>
<proteinExistence type="predicted"/>
<protein>
    <submittedName>
        <fullName evidence="2">Uncharacterized protein</fullName>
    </submittedName>
</protein>
<dbReference type="AlphaFoldDB" id="A0A4Y2S410"/>
<name>A0A4Y2S410_ARAVE</name>
<evidence type="ECO:0000313" key="4">
    <source>
        <dbReference type="Proteomes" id="UP000499080"/>
    </source>
</evidence>
<comment type="caution">
    <text evidence="2">The sequence shown here is derived from an EMBL/GenBank/DDBJ whole genome shotgun (WGS) entry which is preliminary data.</text>
</comment>
<accession>A0A4Y2S410</accession>
<evidence type="ECO:0000256" key="1">
    <source>
        <dbReference type="SAM" id="MobiDB-lite"/>
    </source>
</evidence>
<dbReference type="EMBL" id="BGPR01030615">
    <property type="protein sequence ID" value="GBO03233.1"/>
    <property type="molecule type" value="Genomic_DNA"/>
</dbReference>
<dbReference type="EMBL" id="BGPR01019691">
    <property type="protein sequence ID" value="GBN82653.1"/>
    <property type="molecule type" value="Genomic_DNA"/>
</dbReference>
<reference evidence="2 4" key="1">
    <citation type="journal article" date="2019" name="Sci. Rep.">
        <title>Orb-weaving spider Araneus ventricosus genome elucidates the spidroin gene catalogue.</title>
        <authorList>
            <person name="Kono N."/>
            <person name="Nakamura H."/>
            <person name="Ohtoshi R."/>
            <person name="Moran D.A.P."/>
            <person name="Shinohara A."/>
            <person name="Yoshida Y."/>
            <person name="Fujiwara M."/>
            <person name="Mori M."/>
            <person name="Tomita M."/>
            <person name="Arakawa K."/>
        </authorList>
    </citation>
    <scope>NUCLEOTIDE SEQUENCE [LARGE SCALE GENOMIC DNA]</scope>
</reference>
<feature type="region of interest" description="Disordered" evidence="1">
    <location>
        <begin position="45"/>
        <end position="85"/>
    </location>
</feature>
<gene>
    <name evidence="2" type="ORF">AVEN_106783_1</name>
    <name evidence="3" type="ORF">AVEN_184170_1</name>
</gene>
<evidence type="ECO:0000313" key="2">
    <source>
        <dbReference type="EMBL" id="GBN82653.1"/>
    </source>
</evidence>
<evidence type="ECO:0000313" key="3">
    <source>
        <dbReference type="EMBL" id="GBO03233.1"/>
    </source>
</evidence>
<keyword evidence="4" id="KW-1185">Reference proteome</keyword>
<feature type="compositionally biased region" description="Acidic residues" evidence="1">
    <location>
        <begin position="52"/>
        <end position="85"/>
    </location>
</feature>